<evidence type="ECO:0000256" key="1">
    <source>
        <dbReference type="SAM" id="Coils"/>
    </source>
</evidence>
<dbReference type="InterPro" id="IPR055310">
    <property type="entry name" value="CEP112"/>
</dbReference>
<dbReference type="Proteomes" id="UP000694428">
    <property type="component" value="Unplaced"/>
</dbReference>
<dbReference type="PANTHER" id="PTHR18871:SF2">
    <property type="entry name" value="CENTROSOMAL PROTEIN OF 112 KDA"/>
    <property type="match status" value="1"/>
</dbReference>
<dbReference type="AlphaFoldDB" id="A0A8C9EKH8"/>
<keyword evidence="1" id="KW-0175">Coiled coil</keyword>
<keyword evidence="3" id="KW-1185">Reference proteome</keyword>
<accession>A0A8C9EKH8</accession>
<reference evidence="2" key="1">
    <citation type="submission" date="2025-08" db="UniProtKB">
        <authorList>
            <consortium name="Ensembl"/>
        </authorList>
    </citation>
    <scope>IDENTIFICATION</scope>
</reference>
<organism evidence="2 3">
    <name type="scientific">Pavo cristatus</name>
    <name type="common">Indian peafowl</name>
    <name type="synonym">Blue peafowl</name>
    <dbReference type="NCBI Taxonomy" id="9049"/>
    <lineage>
        <taxon>Eukaryota</taxon>
        <taxon>Metazoa</taxon>
        <taxon>Chordata</taxon>
        <taxon>Craniata</taxon>
        <taxon>Vertebrata</taxon>
        <taxon>Euteleostomi</taxon>
        <taxon>Archelosauria</taxon>
        <taxon>Archosauria</taxon>
        <taxon>Dinosauria</taxon>
        <taxon>Saurischia</taxon>
        <taxon>Theropoda</taxon>
        <taxon>Coelurosauria</taxon>
        <taxon>Aves</taxon>
        <taxon>Neognathae</taxon>
        <taxon>Galloanserae</taxon>
        <taxon>Galliformes</taxon>
        <taxon>Phasianidae</taxon>
        <taxon>Phasianinae</taxon>
        <taxon>Pavo</taxon>
    </lineage>
</organism>
<proteinExistence type="predicted"/>
<dbReference type="Ensembl" id="ENSPSTT00000001417.1">
    <property type="protein sequence ID" value="ENSPSTP00000001347.1"/>
    <property type="gene ID" value="ENSPSTG00000001061.1"/>
</dbReference>
<sequence length="282" mass="31566">MTSGCPAKSCCWCCTPLQPVLGPGTSSFPFSFLYSCITPINQWLCSFLPLPHERALFSLSPPLFFLILRTLYVFLIIGSRGTISPLFQAMNSWPQIKGEPSRFAGCRRRAWGWRGSRLGDGHGGSVPRGAASSTLLTPAHRVPLCVCMFQANSRLKQMEKECSQKLAKSSQIIAELKTTISSLTEENSRQQLAAEQRLQEVVQQFEDKKQQLITDNSRAIKTLQDEVERSRSQARAAEKKLQRRELETHEQVWGCPWAGSCDGERQGLASKQKHIFSCKISS</sequence>
<evidence type="ECO:0000313" key="3">
    <source>
        <dbReference type="Proteomes" id="UP000694428"/>
    </source>
</evidence>
<dbReference type="PANTHER" id="PTHR18871">
    <property type="entry name" value="CENTROSOMAL PROTEIN OF 112 KDA"/>
    <property type="match status" value="1"/>
</dbReference>
<protein>
    <submittedName>
        <fullName evidence="2">Uncharacterized protein</fullName>
    </submittedName>
</protein>
<name>A0A8C9EKH8_PAVCR</name>
<reference evidence="2" key="2">
    <citation type="submission" date="2025-09" db="UniProtKB">
        <authorList>
            <consortium name="Ensembl"/>
        </authorList>
    </citation>
    <scope>IDENTIFICATION</scope>
</reference>
<evidence type="ECO:0000313" key="2">
    <source>
        <dbReference type="Ensembl" id="ENSPSTP00000001347.1"/>
    </source>
</evidence>
<feature type="coiled-coil region" evidence="1">
    <location>
        <begin position="166"/>
        <end position="247"/>
    </location>
</feature>